<comment type="caution">
    <text evidence="2">The sequence shown here is derived from an EMBL/GenBank/DDBJ whole genome shotgun (WGS) entry which is preliminary data.</text>
</comment>
<gene>
    <name evidence="2" type="ORF">B7P43_G03587</name>
</gene>
<organism evidence="2 3">
    <name type="scientific">Cryptotermes secundus</name>
    <dbReference type="NCBI Taxonomy" id="105785"/>
    <lineage>
        <taxon>Eukaryota</taxon>
        <taxon>Metazoa</taxon>
        <taxon>Ecdysozoa</taxon>
        <taxon>Arthropoda</taxon>
        <taxon>Hexapoda</taxon>
        <taxon>Insecta</taxon>
        <taxon>Pterygota</taxon>
        <taxon>Neoptera</taxon>
        <taxon>Polyneoptera</taxon>
        <taxon>Dictyoptera</taxon>
        <taxon>Blattodea</taxon>
        <taxon>Blattoidea</taxon>
        <taxon>Termitoidae</taxon>
        <taxon>Kalotermitidae</taxon>
        <taxon>Cryptotermitinae</taxon>
        <taxon>Cryptotermes</taxon>
    </lineage>
</organism>
<protein>
    <submittedName>
        <fullName evidence="2">Uncharacterized protein</fullName>
    </submittedName>
</protein>
<dbReference type="EMBL" id="NEVH01027059">
    <property type="protein sequence ID" value="PNF14017.1"/>
    <property type="molecule type" value="Genomic_DNA"/>
</dbReference>
<feature type="region of interest" description="Disordered" evidence="1">
    <location>
        <begin position="1"/>
        <end position="24"/>
    </location>
</feature>
<feature type="compositionally biased region" description="Polar residues" evidence="1">
    <location>
        <begin position="14"/>
        <end position="24"/>
    </location>
</feature>
<accession>A0A2J7PCG9</accession>
<sequence length="57" mass="6527">MLDANTLNKRRSSPRTNNPSQSIPSIVLRHSAKCSEAYIRILYIGRNSWRPHTCNMA</sequence>
<evidence type="ECO:0000313" key="3">
    <source>
        <dbReference type="Proteomes" id="UP000235965"/>
    </source>
</evidence>
<name>A0A2J7PCG9_9NEOP</name>
<dbReference type="Proteomes" id="UP000235965">
    <property type="component" value="Unassembled WGS sequence"/>
</dbReference>
<evidence type="ECO:0000256" key="1">
    <source>
        <dbReference type="SAM" id="MobiDB-lite"/>
    </source>
</evidence>
<proteinExistence type="predicted"/>
<evidence type="ECO:0000313" key="2">
    <source>
        <dbReference type="EMBL" id="PNF14017.1"/>
    </source>
</evidence>
<dbReference type="InParanoid" id="A0A2J7PCG9"/>
<reference evidence="2 3" key="1">
    <citation type="submission" date="2017-12" db="EMBL/GenBank/DDBJ databases">
        <title>Hemimetabolous genomes reveal molecular basis of termite eusociality.</title>
        <authorList>
            <person name="Harrison M.C."/>
            <person name="Jongepier E."/>
            <person name="Robertson H.M."/>
            <person name="Arning N."/>
            <person name="Bitard-Feildel T."/>
            <person name="Chao H."/>
            <person name="Childers C.P."/>
            <person name="Dinh H."/>
            <person name="Doddapaneni H."/>
            <person name="Dugan S."/>
            <person name="Gowin J."/>
            <person name="Greiner C."/>
            <person name="Han Y."/>
            <person name="Hu H."/>
            <person name="Hughes D.S.T."/>
            <person name="Huylmans A.-K."/>
            <person name="Kemena C."/>
            <person name="Kremer L.P.M."/>
            <person name="Lee S.L."/>
            <person name="Lopez-Ezquerra A."/>
            <person name="Mallet L."/>
            <person name="Monroy-Kuhn J.M."/>
            <person name="Moser A."/>
            <person name="Murali S.C."/>
            <person name="Muzny D.M."/>
            <person name="Otani S."/>
            <person name="Piulachs M.-D."/>
            <person name="Poelchau M."/>
            <person name="Qu J."/>
            <person name="Schaub F."/>
            <person name="Wada-Katsumata A."/>
            <person name="Worley K.C."/>
            <person name="Xie Q."/>
            <person name="Ylla G."/>
            <person name="Poulsen M."/>
            <person name="Gibbs R.A."/>
            <person name="Schal C."/>
            <person name="Richards S."/>
            <person name="Belles X."/>
            <person name="Korb J."/>
            <person name="Bornberg-Bauer E."/>
        </authorList>
    </citation>
    <scope>NUCLEOTIDE SEQUENCE [LARGE SCALE GENOMIC DNA]</scope>
    <source>
        <tissue evidence="2">Whole body</tissue>
    </source>
</reference>
<keyword evidence="3" id="KW-1185">Reference proteome</keyword>
<dbReference type="AlphaFoldDB" id="A0A2J7PCG9"/>